<proteinExistence type="predicted"/>
<dbReference type="EMBL" id="CP108253">
    <property type="protein sequence ID" value="WTU39490.1"/>
    <property type="molecule type" value="Genomic_DNA"/>
</dbReference>
<gene>
    <name evidence="1" type="ORF">OHV25_07850</name>
</gene>
<evidence type="ECO:0000313" key="1">
    <source>
        <dbReference type="EMBL" id="WTU39490.1"/>
    </source>
</evidence>
<sequence length="81" mass="9063">MPGTQNALSEVAYLRRSCEYLLSTLRDVERELGRLPDLTEAQEAILDMETTLAGSDIRKDLDRAAGSAEVWVGRIENVRNL</sequence>
<protein>
    <submittedName>
        <fullName evidence="1">Uncharacterized protein</fullName>
    </submittedName>
</protein>
<dbReference type="AlphaFoldDB" id="A0AAU2GXN6"/>
<reference evidence="1" key="1">
    <citation type="submission" date="2022-10" db="EMBL/GenBank/DDBJ databases">
        <title>The complete genomes of actinobacterial strains from the NBC collection.</title>
        <authorList>
            <person name="Joergensen T.S."/>
            <person name="Alvarez Arevalo M."/>
            <person name="Sterndorff E.B."/>
            <person name="Faurdal D."/>
            <person name="Vuksanovic O."/>
            <person name="Mourched A.-S."/>
            <person name="Charusanti P."/>
            <person name="Shaw S."/>
            <person name="Blin K."/>
            <person name="Weber T."/>
        </authorList>
    </citation>
    <scope>NUCLEOTIDE SEQUENCE</scope>
    <source>
        <strain evidence="1">NBC_00060</strain>
    </source>
</reference>
<accession>A0AAU2GXN6</accession>
<name>A0AAU2GXN6_9ACTN</name>
<organism evidence="1">
    <name type="scientific">Streptomyces sp. NBC_00060</name>
    <dbReference type="NCBI Taxonomy" id="2975636"/>
    <lineage>
        <taxon>Bacteria</taxon>
        <taxon>Bacillati</taxon>
        <taxon>Actinomycetota</taxon>
        <taxon>Actinomycetes</taxon>
        <taxon>Kitasatosporales</taxon>
        <taxon>Streptomycetaceae</taxon>
        <taxon>Streptomyces</taxon>
    </lineage>
</organism>